<dbReference type="AlphaFoldDB" id="A0A9D1CLF6"/>
<accession>A0A9D1CLF6</accession>
<evidence type="ECO:0000256" key="1">
    <source>
        <dbReference type="SAM" id="Phobius"/>
    </source>
</evidence>
<protein>
    <submittedName>
        <fullName evidence="2">Uncharacterized protein</fullName>
    </submittedName>
</protein>
<dbReference type="EMBL" id="DVFK01000027">
    <property type="protein sequence ID" value="HIQ67295.1"/>
    <property type="molecule type" value="Genomic_DNA"/>
</dbReference>
<feature type="transmembrane region" description="Helical" evidence="1">
    <location>
        <begin position="34"/>
        <end position="51"/>
    </location>
</feature>
<feature type="transmembrane region" description="Helical" evidence="1">
    <location>
        <begin position="92"/>
        <end position="112"/>
    </location>
</feature>
<sequence length="283" mass="30527">MDGWLQTLLAAVIAGVLAYFACQFQEKLETPGKWYRIVQILWLVFLLGQLGKWPAHTWPGGTDFPVVPLTLLALGAFASLDGGSCAARCATALFWLLLILYGVILFSGLSEWELKNLNLESGMVSWELLLVMLLPAVAGMLPGERAGVRGIAGTALMAVLLSLWTIGTLTRGVAEQVPWPLYESVKGMNLFGVAERYEAFVSVTATMGYFILFSLLFSGIGTQAEEIPGLGGKKAVGAAGVISAALVLYVPHLPGEILFFGGILFWLVIPAFASFIKKSKKRK</sequence>
<feature type="transmembrane region" description="Helical" evidence="1">
    <location>
        <begin position="63"/>
        <end position="80"/>
    </location>
</feature>
<feature type="transmembrane region" description="Helical" evidence="1">
    <location>
        <begin position="234"/>
        <end position="251"/>
    </location>
</feature>
<keyword evidence="1" id="KW-0472">Membrane</keyword>
<feature type="transmembrane region" description="Helical" evidence="1">
    <location>
        <begin position="6"/>
        <end position="22"/>
    </location>
</feature>
<feature type="transmembrane region" description="Helical" evidence="1">
    <location>
        <begin position="199"/>
        <end position="222"/>
    </location>
</feature>
<name>A0A9D1CLF6_9FIRM</name>
<feature type="transmembrane region" description="Helical" evidence="1">
    <location>
        <begin position="155"/>
        <end position="174"/>
    </location>
</feature>
<feature type="transmembrane region" description="Helical" evidence="1">
    <location>
        <begin position="257"/>
        <end position="276"/>
    </location>
</feature>
<feature type="non-terminal residue" evidence="2">
    <location>
        <position position="283"/>
    </location>
</feature>
<dbReference type="Proteomes" id="UP000886796">
    <property type="component" value="Unassembled WGS sequence"/>
</dbReference>
<gene>
    <name evidence="2" type="ORF">IAB74_02135</name>
</gene>
<keyword evidence="1" id="KW-1133">Transmembrane helix</keyword>
<organism evidence="2 3">
    <name type="scientific">Candidatus Faecousia excrementigallinarum</name>
    <dbReference type="NCBI Taxonomy" id="2840806"/>
    <lineage>
        <taxon>Bacteria</taxon>
        <taxon>Bacillati</taxon>
        <taxon>Bacillota</taxon>
        <taxon>Clostridia</taxon>
        <taxon>Eubacteriales</taxon>
        <taxon>Oscillospiraceae</taxon>
        <taxon>Faecousia</taxon>
    </lineage>
</organism>
<reference evidence="2" key="2">
    <citation type="journal article" date="2021" name="PeerJ">
        <title>Extensive microbial diversity within the chicken gut microbiome revealed by metagenomics and culture.</title>
        <authorList>
            <person name="Gilroy R."/>
            <person name="Ravi A."/>
            <person name="Getino M."/>
            <person name="Pursley I."/>
            <person name="Horton D.L."/>
            <person name="Alikhan N.F."/>
            <person name="Baker D."/>
            <person name="Gharbi K."/>
            <person name="Hall N."/>
            <person name="Watson M."/>
            <person name="Adriaenssens E.M."/>
            <person name="Foster-Nyarko E."/>
            <person name="Jarju S."/>
            <person name="Secka A."/>
            <person name="Antonio M."/>
            <person name="Oren A."/>
            <person name="Chaudhuri R.R."/>
            <person name="La Ragione R."/>
            <person name="Hildebrand F."/>
            <person name="Pallen M.J."/>
        </authorList>
    </citation>
    <scope>NUCLEOTIDE SEQUENCE</scope>
    <source>
        <strain evidence="2">13361</strain>
    </source>
</reference>
<evidence type="ECO:0000313" key="3">
    <source>
        <dbReference type="Proteomes" id="UP000886796"/>
    </source>
</evidence>
<reference evidence="2" key="1">
    <citation type="submission" date="2020-10" db="EMBL/GenBank/DDBJ databases">
        <authorList>
            <person name="Gilroy R."/>
        </authorList>
    </citation>
    <scope>NUCLEOTIDE SEQUENCE</scope>
    <source>
        <strain evidence="2">13361</strain>
    </source>
</reference>
<comment type="caution">
    <text evidence="2">The sequence shown here is derived from an EMBL/GenBank/DDBJ whole genome shotgun (WGS) entry which is preliminary data.</text>
</comment>
<evidence type="ECO:0000313" key="2">
    <source>
        <dbReference type="EMBL" id="HIQ67295.1"/>
    </source>
</evidence>
<feature type="transmembrane region" description="Helical" evidence="1">
    <location>
        <begin position="124"/>
        <end position="143"/>
    </location>
</feature>
<proteinExistence type="predicted"/>
<keyword evidence="1" id="KW-0812">Transmembrane</keyword>